<dbReference type="SUPFAM" id="SSF57889">
    <property type="entry name" value="Cysteine-rich domain"/>
    <property type="match status" value="1"/>
</dbReference>
<dbReference type="PRINTS" id="PR00008">
    <property type="entry name" value="DAGPEDOMAIN"/>
</dbReference>
<evidence type="ECO:0000259" key="9">
    <source>
        <dbReference type="PROSITE" id="PS50009"/>
    </source>
</evidence>
<dbReference type="InterPro" id="IPR001895">
    <property type="entry name" value="RASGEF_cat_dom"/>
</dbReference>
<protein>
    <submittedName>
        <fullName evidence="14">Ras guanyl-releasing protein 3</fullName>
    </submittedName>
</protein>
<dbReference type="PROSITE" id="PS50081">
    <property type="entry name" value="ZF_DAG_PE_2"/>
    <property type="match status" value="1"/>
</dbReference>
<dbReference type="SUPFAM" id="SSF48366">
    <property type="entry name" value="Ras GEF"/>
    <property type="match status" value="1"/>
</dbReference>
<feature type="domain" description="Ras-GEF" evidence="9">
    <location>
        <begin position="145"/>
        <end position="378"/>
    </location>
</feature>
<dbReference type="InterPro" id="IPR023578">
    <property type="entry name" value="Ras_GEF_dom_sf"/>
</dbReference>
<dbReference type="InterPro" id="IPR036964">
    <property type="entry name" value="RASGEF_cat_dom_sf"/>
</dbReference>
<dbReference type="InterPro" id="IPR046349">
    <property type="entry name" value="C1-like_sf"/>
</dbReference>
<dbReference type="Gene3D" id="3.30.60.20">
    <property type="match status" value="1"/>
</dbReference>
<feature type="domain" description="EF-hand" evidence="12">
    <location>
        <begin position="451"/>
        <end position="474"/>
    </location>
</feature>
<dbReference type="GO" id="GO:0008270">
    <property type="term" value="F:zinc ion binding"/>
    <property type="evidence" value="ECO:0007669"/>
    <property type="project" value="UniProtKB-KW"/>
</dbReference>
<sequence>MGSVRDAPQTIAQLVAHCVQCFDDDGDVVDDEFLFSLFVAHQWLVDSTQLLAQFIVTLQESKELRVRIGLCLAVVYWIRRFPHHFDGQQSLQQLAVRFRTLASDVPEETREMIDVSNLPSYAWLRALSVRQPVARQVSLSFEQWSPEDISTSLSHIDYKVLSRISIAELKRYVKDGSPANTPMLERSISIFNNLSNWVQIMVLSKTTPKERAIMVTKFVNVGKHLRKLCNFNTLMAVIGGITHSNISRLSKTNSQLAPETRKELNQLTNLLSVQSNFGEYRKALNSLGSHFRIPIIGVHLKDLVAATCCGANFDKTMTVSLRRLYRLATLLSHFMIFNQRQHNFPEANLDLINTLKVSLDIRYNDEDIYELSLRREPRTFMTFQPSPPVVFAEWASGVSATLDPETVNKHVTAMVDAVFKHYDHDRDGYISQAEFRQISGNFPFIDPFGTIDLDRDGQISHEELKAYFVKANNTSVDFRLGFKHNFHETTFLAPTSCGHCGRLLWGLIRQGWKCKDCGLAVHSDCKANAVAECRRKSNALVDWIAPRSEGSRPKIFSTHKRGSRPRTVSTISSSPSPEPSSLPGCSHDGEKSGCLNKLHLPSIRSARPQSESTDCYKTFGLSPDDDHGLASLACEEVFEDDSSSTYENGT</sequence>
<dbReference type="PROSITE" id="PS00018">
    <property type="entry name" value="EF_HAND_1"/>
    <property type="match status" value="2"/>
</dbReference>
<dbReference type="CDD" id="cd00155">
    <property type="entry name" value="RasGEF"/>
    <property type="match status" value="1"/>
</dbReference>
<evidence type="ECO:0000256" key="7">
    <source>
        <dbReference type="PROSITE-ProRule" id="PRU00168"/>
    </source>
</evidence>
<evidence type="ECO:0000256" key="3">
    <source>
        <dbReference type="ARBA" id="ARBA00022723"/>
    </source>
</evidence>
<dbReference type="Gene3D" id="1.20.870.10">
    <property type="entry name" value="Son of sevenless (SoS) protein Chain: S domain 1"/>
    <property type="match status" value="1"/>
</dbReference>
<feature type="domain" description="N-terminal Ras-GEF" evidence="11">
    <location>
        <begin position="1"/>
        <end position="123"/>
    </location>
</feature>
<dbReference type="Pfam" id="PF00130">
    <property type="entry name" value="C1_1"/>
    <property type="match status" value="1"/>
</dbReference>
<evidence type="ECO:0000259" key="12">
    <source>
        <dbReference type="PROSITE" id="PS50222"/>
    </source>
</evidence>
<keyword evidence="4" id="KW-0863">Zinc-finger</keyword>
<dbReference type="GO" id="GO:0005085">
    <property type="term" value="F:guanyl-nucleotide exchange factor activity"/>
    <property type="evidence" value="ECO:0007669"/>
    <property type="project" value="UniProtKB-KW"/>
</dbReference>
<evidence type="ECO:0000313" key="14">
    <source>
        <dbReference type="WBParaSite" id="HCON_00135630-00001"/>
    </source>
</evidence>
<dbReference type="PANTHER" id="PTHR23113:SF252">
    <property type="entry name" value="RAS GUANYL-RELEASING PROTEIN 3"/>
    <property type="match status" value="1"/>
</dbReference>
<dbReference type="SMART" id="SM00147">
    <property type="entry name" value="RasGEF"/>
    <property type="match status" value="1"/>
</dbReference>
<dbReference type="PANTHER" id="PTHR23113">
    <property type="entry name" value="GUANINE NUCLEOTIDE EXCHANGE FACTOR"/>
    <property type="match status" value="1"/>
</dbReference>
<accession>A0A7I4YUE4</accession>
<dbReference type="CDD" id="cd00051">
    <property type="entry name" value="EFh"/>
    <property type="match status" value="1"/>
</dbReference>
<dbReference type="Pfam" id="PF00617">
    <property type="entry name" value="RasGEF"/>
    <property type="match status" value="1"/>
</dbReference>
<dbReference type="AlphaFoldDB" id="A0A7I4YUE4"/>
<evidence type="ECO:0000313" key="13">
    <source>
        <dbReference type="Proteomes" id="UP000025227"/>
    </source>
</evidence>
<evidence type="ECO:0000256" key="8">
    <source>
        <dbReference type="SAM" id="MobiDB-lite"/>
    </source>
</evidence>
<feature type="domain" description="Phorbol-ester/DAG-type" evidence="10">
    <location>
        <begin position="483"/>
        <end position="533"/>
    </location>
</feature>
<dbReference type="PROSITE" id="PS50009">
    <property type="entry name" value="RASGEF_CAT"/>
    <property type="match status" value="1"/>
</dbReference>
<evidence type="ECO:0000256" key="4">
    <source>
        <dbReference type="ARBA" id="ARBA00022771"/>
    </source>
</evidence>
<dbReference type="InterPro" id="IPR011992">
    <property type="entry name" value="EF-hand-dom_pair"/>
</dbReference>
<feature type="compositionally biased region" description="Low complexity" evidence="8">
    <location>
        <begin position="565"/>
        <end position="586"/>
    </location>
</feature>
<evidence type="ECO:0000256" key="5">
    <source>
        <dbReference type="ARBA" id="ARBA00022833"/>
    </source>
</evidence>
<feature type="domain" description="EF-hand" evidence="12">
    <location>
        <begin position="410"/>
        <end position="445"/>
    </location>
</feature>
<dbReference type="Gene3D" id="1.10.840.10">
    <property type="entry name" value="Ras guanine-nucleotide exchange factors catalytic domain"/>
    <property type="match status" value="1"/>
</dbReference>
<dbReference type="Gene3D" id="1.10.238.10">
    <property type="entry name" value="EF-hand"/>
    <property type="match status" value="1"/>
</dbReference>
<dbReference type="SUPFAM" id="SSF47473">
    <property type="entry name" value="EF-hand"/>
    <property type="match status" value="1"/>
</dbReference>
<dbReference type="SMART" id="SM00054">
    <property type="entry name" value="EFh"/>
    <property type="match status" value="2"/>
</dbReference>
<dbReference type="Pfam" id="PF13202">
    <property type="entry name" value="EF-hand_5"/>
    <property type="match status" value="1"/>
</dbReference>
<dbReference type="InterPro" id="IPR002219">
    <property type="entry name" value="PKC_DAG/PE"/>
</dbReference>
<dbReference type="OrthoDB" id="74314at2759"/>
<dbReference type="GO" id="GO:0007265">
    <property type="term" value="P:Ras protein signal transduction"/>
    <property type="evidence" value="ECO:0007669"/>
    <property type="project" value="TreeGrafter"/>
</dbReference>
<reference evidence="14" key="1">
    <citation type="submission" date="2020-12" db="UniProtKB">
        <authorList>
            <consortium name="WormBaseParasite"/>
        </authorList>
    </citation>
    <scope>IDENTIFICATION</scope>
    <source>
        <strain evidence="14">MHco3</strain>
    </source>
</reference>
<keyword evidence="13" id="KW-1185">Reference proteome</keyword>
<dbReference type="InterPro" id="IPR008937">
    <property type="entry name" value="Ras-like_GEF"/>
</dbReference>
<evidence type="ECO:0000256" key="6">
    <source>
        <dbReference type="ARBA" id="ARBA00022837"/>
    </source>
</evidence>
<evidence type="ECO:0000256" key="1">
    <source>
        <dbReference type="ARBA" id="ARBA00009566"/>
    </source>
</evidence>
<evidence type="ECO:0000259" key="10">
    <source>
        <dbReference type="PROSITE" id="PS50081"/>
    </source>
</evidence>
<dbReference type="InterPro" id="IPR020454">
    <property type="entry name" value="DAG/PE-bd"/>
</dbReference>
<dbReference type="Proteomes" id="UP000025227">
    <property type="component" value="Unplaced"/>
</dbReference>
<dbReference type="GO" id="GO:0005509">
    <property type="term" value="F:calcium ion binding"/>
    <property type="evidence" value="ECO:0007669"/>
    <property type="project" value="InterPro"/>
</dbReference>
<dbReference type="SMART" id="SM00109">
    <property type="entry name" value="C1"/>
    <property type="match status" value="1"/>
</dbReference>
<name>A0A7I4YUE4_HAECO</name>
<proteinExistence type="inferred from homology"/>
<keyword evidence="5" id="KW-0862">Zinc</keyword>
<dbReference type="CDD" id="cd20808">
    <property type="entry name" value="C1_RASGRP"/>
    <property type="match status" value="1"/>
</dbReference>
<dbReference type="InterPro" id="IPR000651">
    <property type="entry name" value="Ras-like_Gua-exchang_fac_N"/>
</dbReference>
<dbReference type="PROSITE" id="PS00479">
    <property type="entry name" value="ZF_DAG_PE_1"/>
    <property type="match status" value="1"/>
</dbReference>
<evidence type="ECO:0000256" key="2">
    <source>
        <dbReference type="ARBA" id="ARBA00022658"/>
    </source>
</evidence>
<dbReference type="OMA" id="CVECFDV"/>
<evidence type="ECO:0000259" key="11">
    <source>
        <dbReference type="PROSITE" id="PS50212"/>
    </source>
</evidence>
<organism evidence="13 14">
    <name type="scientific">Haemonchus contortus</name>
    <name type="common">Barber pole worm</name>
    <dbReference type="NCBI Taxonomy" id="6289"/>
    <lineage>
        <taxon>Eukaryota</taxon>
        <taxon>Metazoa</taxon>
        <taxon>Ecdysozoa</taxon>
        <taxon>Nematoda</taxon>
        <taxon>Chromadorea</taxon>
        <taxon>Rhabditida</taxon>
        <taxon>Rhabditina</taxon>
        <taxon>Rhabditomorpha</taxon>
        <taxon>Strongyloidea</taxon>
        <taxon>Trichostrongylidae</taxon>
        <taxon>Haemonchus</taxon>
    </lineage>
</organism>
<dbReference type="InterPro" id="IPR002048">
    <property type="entry name" value="EF_hand_dom"/>
</dbReference>
<dbReference type="WBParaSite" id="HCON_00135630-00001">
    <property type="protein sequence ID" value="HCON_00135630-00001"/>
    <property type="gene ID" value="HCON_00135630"/>
</dbReference>
<feature type="region of interest" description="Disordered" evidence="8">
    <location>
        <begin position="552"/>
        <end position="589"/>
    </location>
</feature>
<dbReference type="InterPro" id="IPR018247">
    <property type="entry name" value="EF_Hand_1_Ca_BS"/>
</dbReference>
<keyword evidence="2 7" id="KW-0344">Guanine-nucleotide releasing factor</keyword>
<dbReference type="Pfam" id="PF13405">
    <property type="entry name" value="EF-hand_6"/>
    <property type="match status" value="1"/>
</dbReference>
<dbReference type="PROSITE" id="PS50222">
    <property type="entry name" value="EF_HAND_2"/>
    <property type="match status" value="2"/>
</dbReference>
<dbReference type="PROSITE" id="PS50212">
    <property type="entry name" value="RASGEF_NTER"/>
    <property type="match status" value="1"/>
</dbReference>
<keyword evidence="6" id="KW-0106">Calcium</keyword>
<keyword evidence="3" id="KW-0479">Metal-binding</keyword>
<comment type="similarity">
    <text evidence="1">Belongs to the RASGRP family.</text>
</comment>
<dbReference type="GO" id="GO:0005886">
    <property type="term" value="C:plasma membrane"/>
    <property type="evidence" value="ECO:0007669"/>
    <property type="project" value="TreeGrafter"/>
</dbReference>